<dbReference type="AlphaFoldDB" id="A0A485M094"/>
<dbReference type="Pfam" id="PF02775">
    <property type="entry name" value="TPP_enzyme_C"/>
    <property type="match status" value="1"/>
</dbReference>
<evidence type="ECO:0000259" key="2">
    <source>
        <dbReference type="Pfam" id="PF02775"/>
    </source>
</evidence>
<dbReference type="GO" id="GO:0030976">
    <property type="term" value="F:thiamine pyrophosphate binding"/>
    <property type="evidence" value="ECO:0007669"/>
    <property type="project" value="InterPro"/>
</dbReference>
<dbReference type="GO" id="GO:0045333">
    <property type="term" value="P:cellular respiration"/>
    <property type="evidence" value="ECO:0007669"/>
    <property type="project" value="UniProtKB-ARBA"/>
</dbReference>
<dbReference type="InterPro" id="IPR051457">
    <property type="entry name" value="2-oxoacid:Fd_oxidoreductase"/>
</dbReference>
<protein>
    <submittedName>
        <fullName evidence="3">2-oxoglutarate oxidoreductase subunit KorB</fullName>
        <ecNumber evidence="3">1.2.7.3</ecNumber>
    </submittedName>
</protein>
<dbReference type="GO" id="GO:0047553">
    <property type="term" value="F:2-oxoglutarate synthase activity"/>
    <property type="evidence" value="ECO:0007669"/>
    <property type="project" value="UniProtKB-EC"/>
</dbReference>
<dbReference type="Gene3D" id="3.40.50.970">
    <property type="match status" value="1"/>
</dbReference>
<organism evidence="3">
    <name type="scientific">anaerobic digester metagenome</name>
    <dbReference type="NCBI Taxonomy" id="1263854"/>
    <lineage>
        <taxon>unclassified sequences</taxon>
        <taxon>metagenomes</taxon>
        <taxon>ecological metagenomes</taxon>
    </lineage>
</organism>
<name>A0A485M094_9ZZZZ</name>
<evidence type="ECO:0000313" key="3">
    <source>
        <dbReference type="EMBL" id="VFU13867.1"/>
    </source>
</evidence>
<sequence length="250" mass="27500">MKIVYTRPKCLKPVPNHYCPGCGHSIIHRLICELVDEMNMRGRIICIPPAGCAVLAYNYFDFDVCESAHGRGCAIATGFKRAQPDRIIFTYQGDGDMAAIGTAETLHAANRGEKITSIFVNNAVYGMTGGQMAPTTMIGQKTTTSPYGRRTEVEGYPLKITELIATLPGAAYVVRTSLANPAKIRETKKAIKKAFEVQMAGAGYSLVEVLSPCPTNWKVSPREAFAYLEEKMEKEYPIGVMKDYTAKKDK</sequence>
<dbReference type="EMBL" id="CAADRM010000084">
    <property type="protein sequence ID" value="VFU13867.1"/>
    <property type="molecule type" value="Genomic_DNA"/>
</dbReference>
<proteinExistence type="predicted"/>
<evidence type="ECO:0000256" key="1">
    <source>
        <dbReference type="ARBA" id="ARBA00023002"/>
    </source>
</evidence>
<accession>A0A485M094</accession>
<feature type="domain" description="Thiamine pyrophosphate enzyme TPP-binding" evidence="2">
    <location>
        <begin position="66"/>
        <end position="209"/>
    </location>
</feature>
<dbReference type="PANTHER" id="PTHR48084">
    <property type="entry name" value="2-OXOGLUTARATE OXIDOREDUCTASE SUBUNIT KORB-RELATED"/>
    <property type="match status" value="1"/>
</dbReference>
<dbReference type="SUPFAM" id="SSF52518">
    <property type="entry name" value="Thiamin diphosphate-binding fold (THDP-binding)"/>
    <property type="match status" value="1"/>
</dbReference>
<keyword evidence="1 3" id="KW-0560">Oxidoreductase</keyword>
<dbReference type="EC" id="1.2.7.3" evidence="3"/>
<dbReference type="PANTHER" id="PTHR48084:SF3">
    <property type="entry name" value="SUBUNIT OF PYRUVATE:FLAVODOXIN OXIDOREDUCTASE"/>
    <property type="match status" value="1"/>
</dbReference>
<dbReference type="InterPro" id="IPR011766">
    <property type="entry name" value="TPP_enzyme_TPP-bd"/>
</dbReference>
<dbReference type="InterPro" id="IPR029061">
    <property type="entry name" value="THDP-binding"/>
</dbReference>
<gene>
    <name evidence="3" type="primary">korB</name>
    <name evidence="3" type="ORF">SCFA_220084</name>
</gene>
<reference evidence="3" key="1">
    <citation type="submission" date="2019-03" db="EMBL/GenBank/DDBJ databases">
        <authorList>
            <person name="Hao L."/>
        </authorList>
    </citation>
    <scope>NUCLEOTIDE SEQUENCE</scope>
</reference>